<organism evidence="2">
    <name type="scientific">Salmonella enterica</name>
    <name type="common">Salmonella choleraesuis</name>
    <dbReference type="NCBI Taxonomy" id="28901"/>
    <lineage>
        <taxon>Bacteria</taxon>
        <taxon>Pseudomonadati</taxon>
        <taxon>Pseudomonadota</taxon>
        <taxon>Gammaproteobacteria</taxon>
        <taxon>Enterobacterales</taxon>
        <taxon>Enterobacteriaceae</taxon>
        <taxon>Salmonella</taxon>
    </lineage>
</organism>
<dbReference type="EMBL" id="AAGMNN010000003">
    <property type="protein sequence ID" value="EBP8808890.1"/>
    <property type="molecule type" value="Genomic_DNA"/>
</dbReference>
<accession>A0A613DUM9</accession>
<name>A0A613DUM9_SALER</name>
<evidence type="ECO:0000313" key="1">
    <source>
        <dbReference type="EMBL" id="EBP8808890.1"/>
    </source>
</evidence>
<gene>
    <name evidence="1" type="ORF">AC225_04010</name>
    <name evidence="2" type="ORF">GCA67_13555</name>
</gene>
<evidence type="ECO:0000313" key="2">
    <source>
        <dbReference type="EMBL" id="EDF8745554.1"/>
    </source>
</evidence>
<dbReference type="EMBL" id="AAMCFN010000003">
    <property type="protein sequence ID" value="EDF8745554.1"/>
    <property type="molecule type" value="Genomic_DNA"/>
</dbReference>
<proteinExistence type="predicted"/>
<reference evidence="1" key="1">
    <citation type="submission" date="2018-07" db="EMBL/GenBank/DDBJ databases">
        <authorList>
            <consortium name="GenomeTrakr network: Whole genome sequencing for foodborne pathogen traceback"/>
        </authorList>
    </citation>
    <scope>NUCLEOTIDE SEQUENCE</scope>
    <source>
        <strain evidence="1">FLUFL-1644</strain>
    </source>
</reference>
<dbReference type="RefSeq" id="WP_079916390.1">
    <property type="nucleotide sequence ID" value="NZ_MYVX01000037.1"/>
</dbReference>
<comment type="caution">
    <text evidence="2">The sequence shown here is derived from an EMBL/GenBank/DDBJ whole genome shotgun (WGS) entry which is preliminary data.</text>
</comment>
<sequence length="177" mass="19680">MKKLFYIILLIPFFSLAFTKEGFYTIDSNGWVAKSTPAGDVFICNTCDNLVQVQISYGPEADVNAPFHNADQFVKAFDTQEKKNKFADMLIKSGIPAEGYDIKIIKVSDDYLGGSKAIMYSAIVKMPGDNASRETTLVTMHKNRLVKFSANFYENTLDEKSATAIDNLSKSLVFTKG</sequence>
<dbReference type="AlphaFoldDB" id="A0A613DUM9"/>
<protein>
    <submittedName>
        <fullName evidence="2">Uncharacterized protein</fullName>
    </submittedName>
</protein>
<reference evidence="2" key="2">
    <citation type="submission" date="2019-10" db="EMBL/GenBank/DDBJ databases">
        <authorList>
            <consortium name="PulseNet: The National Subtyping Network for Foodborne Disease Surveillance"/>
            <person name="Tarr C.L."/>
            <person name="Trees E."/>
            <person name="Katz L.S."/>
            <person name="Carleton-Romer H.A."/>
            <person name="Stroika S."/>
            <person name="Kucerova Z."/>
            <person name="Roache K.F."/>
            <person name="Sabol A.L."/>
            <person name="Besser J."/>
            <person name="Gerner-Smidt P."/>
        </authorList>
    </citation>
    <scope>NUCLEOTIDE SEQUENCE</scope>
    <source>
        <strain evidence="2">PNUSAS108670</strain>
    </source>
</reference>